<dbReference type="EMBL" id="LAZR01062429">
    <property type="protein sequence ID" value="KKK61529.1"/>
    <property type="molecule type" value="Genomic_DNA"/>
</dbReference>
<sequence length="125" mass="14209">DFSRGGLYRVRGDCPARTGAKMSKDIRVRLIGGPNAGDEMMWSGGPVIRVPNRCDFPSKGELEKLASETPDVADMDIHEYQLHKISFGSGHHHWYGYDADPVFAFNEMWHEYRKSERDSLGLKHD</sequence>
<dbReference type="AlphaFoldDB" id="A0A0F8Z558"/>
<feature type="non-terminal residue" evidence="1">
    <location>
        <position position="1"/>
    </location>
</feature>
<proteinExistence type="predicted"/>
<evidence type="ECO:0000313" key="1">
    <source>
        <dbReference type="EMBL" id="KKK61529.1"/>
    </source>
</evidence>
<organism evidence="1">
    <name type="scientific">marine sediment metagenome</name>
    <dbReference type="NCBI Taxonomy" id="412755"/>
    <lineage>
        <taxon>unclassified sequences</taxon>
        <taxon>metagenomes</taxon>
        <taxon>ecological metagenomes</taxon>
    </lineage>
</organism>
<accession>A0A0F8Z558</accession>
<comment type="caution">
    <text evidence="1">The sequence shown here is derived from an EMBL/GenBank/DDBJ whole genome shotgun (WGS) entry which is preliminary data.</text>
</comment>
<reference evidence="1" key="1">
    <citation type="journal article" date="2015" name="Nature">
        <title>Complex archaea that bridge the gap between prokaryotes and eukaryotes.</title>
        <authorList>
            <person name="Spang A."/>
            <person name="Saw J.H."/>
            <person name="Jorgensen S.L."/>
            <person name="Zaremba-Niedzwiedzka K."/>
            <person name="Martijn J."/>
            <person name="Lind A.E."/>
            <person name="van Eijk R."/>
            <person name="Schleper C."/>
            <person name="Guy L."/>
            <person name="Ettema T.J."/>
        </authorList>
    </citation>
    <scope>NUCLEOTIDE SEQUENCE</scope>
</reference>
<protein>
    <submittedName>
        <fullName evidence="1">Uncharacterized protein</fullName>
    </submittedName>
</protein>
<name>A0A0F8Z558_9ZZZZ</name>
<gene>
    <name evidence="1" type="ORF">LCGC14_3013390</name>
</gene>